<dbReference type="GO" id="GO:0016592">
    <property type="term" value="C:mediator complex"/>
    <property type="evidence" value="ECO:0007669"/>
    <property type="project" value="InterPro"/>
</dbReference>
<evidence type="ECO:0000256" key="4">
    <source>
        <dbReference type="ARBA" id="ARBA00023159"/>
    </source>
</evidence>
<comment type="subcellular location">
    <subcellularLocation>
        <location evidence="1 7">Nucleus</location>
    </subcellularLocation>
</comment>
<dbReference type="GO" id="GO:0003712">
    <property type="term" value="F:transcription coregulator activity"/>
    <property type="evidence" value="ECO:0007669"/>
    <property type="project" value="InterPro"/>
</dbReference>
<evidence type="ECO:0000256" key="1">
    <source>
        <dbReference type="ARBA" id="ARBA00004123"/>
    </source>
</evidence>
<accession>A0AAV4CLE3</accession>
<proteinExistence type="inferred from homology"/>
<evidence type="ECO:0000256" key="2">
    <source>
        <dbReference type="ARBA" id="ARBA00006378"/>
    </source>
</evidence>
<evidence type="ECO:0000313" key="8">
    <source>
        <dbReference type="EMBL" id="GFO32795.1"/>
    </source>
</evidence>
<keyword evidence="5 7" id="KW-0804">Transcription</keyword>
<comment type="subunit">
    <text evidence="7">Component of the Mediator complex.</text>
</comment>
<evidence type="ECO:0000256" key="7">
    <source>
        <dbReference type="RuleBase" id="RU364129"/>
    </source>
</evidence>
<sequence>MDRKEKRFETEEQARTRFQVELEFVQCLANPNYLNYVSSIKLKNIGSSSSVSKGCRELSGWHTSLRCVENSVCGVEPCHGHSSLMESLKV</sequence>
<evidence type="ECO:0000256" key="3">
    <source>
        <dbReference type="ARBA" id="ARBA00023015"/>
    </source>
</evidence>
<comment type="similarity">
    <text evidence="2 7">Belongs to the Mediator complex subunit 31 family.</text>
</comment>
<dbReference type="GO" id="GO:0006355">
    <property type="term" value="P:regulation of DNA-templated transcription"/>
    <property type="evidence" value="ECO:0007669"/>
    <property type="project" value="InterPro"/>
</dbReference>
<gene>
    <name evidence="8" type="ORF">PoB_005930000</name>
</gene>
<evidence type="ECO:0000256" key="6">
    <source>
        <dbReference type="ARBA" id="ARBA00023242"/>
    </source>
</evidence>
<comment type="function">
    <text evidence="7">Component of the Mediator complex, a coactivator involved in the regulated transcription of nearly all RNA polymerase II-dependent genes. Mediator functions as a bridge to convey information from gene-specific regulatory proteins to the basal RNA polymerase II transcription machinery. Mediator is recruited to promoters by direct interactions with regulatory proteins and serves as a scaffold for the assembly of a functional preinitiation complex with RNA polymerase II and the general transcription factors.</text>
</comment>
<dbReference type="AlphaFoldDB" id="A0AAV4CLE3"/>
<keyword evidence="4 7" id="KW-0010">Activator</keyword>
<dbReference type="InterPro" id="IPR038089">
    <property type="entry name" value="Med31_sf"/>
</dbReference>
<name>A0AAV4CLE3_9GAST</name>
<dbReference type="Gene3D" id="1.10.10.1340">
    <property type="entry name" value="Mediator of RNA polymerase II, submodule Med31 (Soh1)"/>
    <property type="match status" value="1"/>
</dbReference>
<dbReference type="EMBL" id="BLXT01006675">
    <property type="protein sequence ID" value="GFO32795.1"/>
    <property type="molecule type" value="Genomic_DNA"/>
</dbReference>
<reference evidence="8 9" key="1">
    <citation type="journal article" date="2021" name="Elife">
        <title>Chloroplast acquisition without the gene transfer in kleptoplastic sea slugs, Plakobranchus ocellatus.</title>
        <authorList>
            <person name="Maeda T."/>
            <person name="Takahashi S."/>
            <person name="Yoshida T."/>
            <person name="Shimamura S."/>
            <person name="Takaki Y."/>
            <person name="Nagai Y."/>
            <person name="Toyoda A."/>
            <person name="Suzuki Y."/>
            <person name="Arimoto A."/>
            <person name="Ishii H."/>
            <person name="Satoh N."/>
            <person name="Nishiyama T."/>
            <person name="Hasebe M."/>
            <person name="Maruyama T."/>
            <person name="Minagawa J."/>
            <person name="Obokata J."/>
            <person name="Shigenobu S."/>
        </authorList>
    </citation>
    <scope>NUCLEOTIDE SEQUENCE [LARGE SCALE GENOMIC DNA]</scope>
</reference>
<keyword evidence="9" id="KW-1185">Reference proteome</keyword>
<dbReference type="Pfam" id="PF05669">
    <property type="entry name" value="Med31"/>
    <property type="match status" value="1"/>
</dbReference>
<keyword evidence="6 7" id="KW-0539">Nucleus</keyword>
<keyword evidence="3 7" id="KW-0805">Transcription regulation</keyword>
<protein>
    <recommendedName>
        <fullName evidence="7">Mediator of RNA polymerase II transcription subunit 31</fullName>
    </recommendedName>
</protein>
<evidence type="ECO:0000256" key="5">
    <source>
        <dbReference type="ARBA" id="ARBA00023163"/>
    </source>
</evidence>
<dbReference type="Proteomes" id="UP000735302">
    <property type="component" value="Unassembled WGS sequence"/>
</dbReference>
<organism evidence="8 9">
    <name type="scientific">Plakobranchus ocellatus</name>
    <dbReference type="NCBI Taxonomy" id="259542"/>
    <lineage>
        <taxon>Eukaryota</taxon>
        <taxon>Metazoa</taxon>
        <taxon>Spiralia</taxon>
        <taxon>Lophotrochozoa</taxon>
        <taxon>Mollusca</taxon>
        <taxon>Gastropoda</taxon>
        <taxon>Heterobranchia</taxon>
        <taxon>Euthyneura</taxon>
        <taxon>Panpulmonata</taxon>
        <taxon>Sacoglossa</taxon>
        <taxon>Placobranchoidea</taxon>
        <taxon>Plakobranchidae</taxon>
        <taxon>Plakobranchus</taxon>
    </lineage>
</organism>
<dbReference type="InterPro" id="IPR008831">
    <property type="entry name" value="Mediator_Med31"/>
</dbReference>
<evidence type="ECO:0000313" key="9">
    <source>
        <dbReference type="Proteomes" id="UP000735302"/>
    </source>
</evidence>
<comment type="caution">
    <text evidence="8">The sequence shown here is derived from an EMBL/GenBank/DDBJ whole genome shotgun (WGS) entry which is preliminary data.</text>
</comment>